<keyword evidence="2" id="KW-0378">Hydrolase</keyword>
<evidence type="ECO:0000313" key="2">
    <source>
        <dbReference type="EMBL" id="MBC2867172.1"/>
    </source>
</evidence>
<gene>
    <name evidence="2" type="ORF">H1R13_20030</name>
</gene>
<dbReference type="Pfam" id="PF07969">
    <property type="entry name" value="Amidohydro_3"/>
    <property type="match status" value="1"/>
</dbReference>
<name>A0A7X1LRZ5_9ACTN</name>
<proteinExistence type="predicted"/>
<protein>
    <submittedName>
        <fullName evidence="2">Amidohydrolase family protein</fullName>
    </submittedName>
</protein>
<reference evidence="2 3" key="1">
    <citation type="submission" date="2020-08" db="EMBL/GenBank/DDBJ databases">
        <title>Whole-Genome Sequence of French Clinical Streptomyces mexicanus Strain Q0842.</title>
        <authorList>
            <person name="Boxberger M."/>
            <person name="La Scola B."/>
        </authorList>
    </citation>
    <scope>NUCLEOTIDE SEQUENCE [LARGE SCALE GENOMIC DNA]</scope>
    <source>
        <strain evidence="2 3">Marseille-Q0842</strain>
    </source>
</reference>
<comment type="caution">
    <text evidence="2">The sequence shown here is derived from an EMBL/GenBank/DDBJ whole genome shotgun (WGS) entry which is preliminary data.</text>
</comment>
<evidence type="ECO:0000313" key="3">
    <source>
        <dbReference type="Proteomes" id="UP000517694"/>
    </source>
</evidence>
<dbReference type="Gene3D" id="3.20.20.140">
    <property type="entry name" value="Metal-dependent hydrolases"/>
    <property type="match status" value="1"/>
</dbReference>
<dbReference type="InterPro" id="IPR013108">
    <property type="entry name" value="Amidohydro_3"/>
</dbReference>
<accession>A0A7X1LRZ5</accession>
<dbReference type="EMBL" id="JACMHY010000007">
    <property type="protein sequence ID" value="MBC2867172.1"/>
    <property type="molecule type" value="Genomic_DNA"/>
</dbReference>
<dbReference type="PANTHER" id="PTHR22642">
    <property type="entry name" value="IMIDAZOLONEPROPIONASE"/>
    <property type="match status" value="1"/>
</dbReference>
<evidence type="ECO:0000259" key="1">
    <source>
        <dbReference type="Pfam" id="PF07969"/>
    </source>
</evidence>
<dbReference type="SUPFAM" id="SSF51338">
    <property type="entry name" value="Composite domain of metallo-dependent hydrolases"/>
    <property type="match status" value="1"/>
</dbReference>
<feature type="domain" description="Amidohydrolase 3" evidence="1">
    <location>
        <begin position="10"/>
        <end position="83"/>
    </location>
</feature>
<dbReference type="PANTHER" id="PTHR22642:SF2">
    <property type="entry name" value="PROTEIN LONG AFTER FAR-RED 3"/>
    <property type="match status" value="1"/>
</dbReference>
<dbReference type="OrthoDB" id="3173428at2"/>
<dbReference type="InterPro" id="IPR011059">
    <property type="entry name" value="Metal-dep_hydrolase_composite"/>
</dbReference>
<sequence>MLRESKAGGRPGGPEQCVGLEEALRAYTVNAAGQDFAETWKGSIEPGKVADLCVLDRPLLDLGAHEFTEVRVDLTVFDGRVVHER</sequence>
<dbReference type="Proteomes" id="UP000517694">
    <property type="component" value="Unassembled WGS sequence"/>
</dbReference>
<dbReference type="AlphaFoldDB" id="A0A7X1LRZ5"/>
<dbReference type="GO" id="GO:0016810">
    <property type="term" value="F:hydrolase activity, acting on carbon-nitrogen (but not peptide) bonds"/>
    <property type="evidence" value="ECO:0007669"/>
    <property type="project" value="InterPro"/>
</dbReference>
<dbReference type="Gene3D" id="2.30.40.10">
    <property type="entry name" value="Urease, subunit C, domain 1"/>
    <property type="match status" value="1"/>
</dbReference>
<keyword evidence="3" id="KW-1185">Reference proteome</keyword>
<organism evidence="2 3">
    <name type="scientific">Streptomyces mexicanus</name>
    <dbReference type="NCBI Taxonomy" id="178566"/>
    <lineage>
        <taxon>Bacteria</taxon>
        <taxon>Bacillati</taxon>
        <taxon>Actinomycetota</taxon>
        <taxon>Actinomycetes</taxon>
        <taxon>Kitasatosporales</taxon>
        <taxon>Streptomycetaceae</taxon>
        <taxon>Streptomyces</taxon>
    </lineage>
</organism>
<dbReference type="RefSeq" id="WP_159661859.1">
    <property type="nucleotide sequence ID" value="NZ_JACMHY010000007.1"/>
</dbReference>